<comment type="subcellular location">
    <subcellularLocation>
        <location evidence="1">Secreted</location>
    </subcellularLocation>
</comment>
<sequence length="106" mass="12149">MNATIFLVVLLINYAAASTGSVHIRGRLLCNGRPYAREKIQIWEKNFALADTMLIHAVTDNDGYFDLQGSITETMMSPLLYAYFVNYCKPSFNWLRVKCDLRPPRN</sequence>
<dbReference type="AGR" id="WB:WBGene00009758"/>
<evidence type="ECO:0000256" key="4">
    <source>
        <dbReference type="ARBA" id="ARBA00022729"/>
    </source>
</evidence>
<dbReference type="RefSeq" id="NP_507975.3">
    <property type="nucleotide sequence ID" value="NM_075574.4"/>
</dbReference>
<keyword evidence="3" id="KW-0964">Secreted</keyword>
<gene>
    <name evidence="6 8" type="primary">ttr-11</name>
    <name evidence="6" type="ORF">CELE_F46B3.3</name>
    <name evidence="8" type="ORF">F46B3.3</name>
</gene>
<evidence type="ECO:0000256" key="5">
    <source>
        <dbReference type="SAM" id="SignalP"/>
    </source>
</evidence>
<evidence type="ECO:0000313" key="8">
    <source>
        <dbReference type="WormBase" id="F46B3.3a"/>
    </source>
</evidence>
<feature type="signal peptide" evidence="5">
    <location>
        <begin position="1"/>
        <end position="17"/>
    </location>
</feature>
<dbReference type="GO" id="GO:0009986">
    <property type="term" value="C:cell surface"/>
    <property type="evidence" value="ECO:0007669"/>
    <property type="project" value="InterPro"/>
</dbReference>
<dbReference type="HOGENOM" id="CLU_2388215_0_0_1"/>
<dbReference type="InterPro" id="IPR038479">
    <property type="entry name" value="Transthyretin-like_sf"/>
</dbReference>
<proteinExistence type="inferred from homology"/>
<feature type="chain" id="PRO_5004337745" evidence="5">
    <location>
        <begin position="18"/>
        <end position="106"/>
    </location>
</feature>
<reference evidence="6 7" key="1">
    <citation type="journal article" date="1998" name="Science">
        <title>Genome sequence of the nematode C. elegans: a platform for investigating biology.</title>
        <authorList>
            <consortium name="The C. elegans sequencing consortium"/>
            <person name="Sulson J.E."/>
            <person name="Waterston R."/>
        </authorList>
    </citation>
    <scope>NUCLEOTIDE SEQUENCE [LARGE SCALE GENOMIC DNA]</scope>
    <source>
        <strain evidence="6 7">Bristol N2</strain>
    </source>
</reference>
<evidence type="ECO:0000313" key="6">
    <source>
        <dbReference type="EMBL" id="CAB04404.3"/>
    </source>
</evidence>
<dbReference type="ExpressionAtlas" id="Q9XV15">
    <property type="expression patterns" value="baseline and differential"/>
</dbReference>
<accession>Q9XV15</accession>
<dbReference type="PANTHER" id="PTHR21700">
    <property type="entry name" value="TRANSTHYRETIN-LIKE FAMILY PROTEIN-RELATED"/>
    <property type="match status" value="1"/>
</dbReference>
<dbReference type="PANTHER" id="PTHR21700:SF31">
    <property type="entry name" value="TRANSTHYRETIN-RELATED FAMILY DOMAIN-RELATED"/>
    <property type="match status" value="1"/>
</dbReference>
<keyword evidence="7" id="KW-1185">Reference proteome</keyword>
<evidence type="ECO:0000256" key="2">
    <source>
        <dbReference type="ARBA" id="ARBA00010112"/>
    </source>
</evidence>
<keyword evidence="4 5" id="KW-0732">Signal</keyword>
<dbReference type="EMBL" id="BX284605">
    <property type="protein sequence ID" value="CAB04404.3"/>
    <property type="molecule type" value="Genomic_DNA"/>
</dbReference>
<evidence type="ECO:0000256" key="1">
    <source>
        <dbReference type="ARBA" id="ARBA00004613"/>
    </source>
</evidence>
<protein>
    <submittedName>
        <fullName evidence="6">Transthyretin-like family protein</fullName>
    </submittedName>
</protein>
<evidence type="ECO:0000256" key="3">
    <source>
        <dbReference type="ARBA" id="ARBA00022525"/>
    </source>
</evidence>
<dbReference type="SMR" id="Q9XV15"/>
<organism evidence="6 7">
    <name type="scientific">Caenorhabditis elegans</name>
    <dbReference type="NCBI Taxonomy" id="6239"/>
    <lineage>
        <taxon>Eukaryota</taxon>
        <taxon>Metazoa</taxon>
        <taxon>Ecdysozoa</taxon>
        <taxon>Nematoda</taxon>
        <taxon>Chromadorea</taxon>
        <taxon>Rhabditida</taxon>
        <taxon>Rhabditina</taxon>
        <taxon>Rhabditomorpha</taxon>
        <taxon>Rhabditoidea</taxon>
        <taxon>Rhabditidae</taxon>
        <taxon>Peloderinae</taxon>
        <taxon>Caenorhabditis</taxon>
    </lineage>
</organism>
<dbReference type="Gene3D" id="2.60.40.3330">
    <property type="match status" value="1"/>
</dbReference>
<comment type="similarity">
    <text evidence="2">Belongs to the nematode transthyretin-like family.</text>
</comment>
<dbReference type="InterPro" id="IPR001534">
    <property type="entry name" value="Transthyretin-like"/>
</dbReference>
<dbReference type="Proteomes" id="UP000001940">
    <property type="component" value="Chromosome V"/>
</dbReference>
<dbReference type="GO" id="GO:0005576">
    <property type="term" value="C:extracellular region"/>
    <property type="evidence" value="ECO:0007669"/>
    <property type="project" value="UniProtKB-SubCell"/>
</dbReference>
<dbReference type="CTD" id="185831"/>
<dbReference type="WormBase" id="F46B3.3a">
    <property type="protein sequence ID" value="CE43938"/>
    <property type="gene ID" value="WBGene00009758"/>
    <property type="gene designation" value="ttr-11"/>
</dbReference>
<dbReference type="OrthoDB" id="5771181at2759"/>
<dbReference type="Bgee" id="WBGene00009758">
    <property type="expression patterns" value="Expressed in larva and 1 other cell type or tissue"/>
</dbReference>
<dbReference type="PhylomeDB" id="Q9XV15"/>
<dbReference type="UCSC" id="F46B3.3">
    <property type="organism name" value="c. elegans"/>
</dbReference>
<dbReference type="AlphaFoldDB" id="Q9XV15"/>
<dbReference type="GeneID" id="185831"/>
<name>Q9XV15_CAEEL</name>
<evidence type="ECO:0000313" key="7">
    <source>
        <dbReference type="Proteomes" id="UP000001940"/>
    </source>
</evidence>
<dbReference type="Pfam" id="PF01060">
    <property type="entry name" value="TTR-52"/>
    <property type="match status" value="1"/>
</dbReference>